<dbReference type="PANTHER" id="PTHR43818">
    <property type="entry name" value="BCDNA.GH03377"/>
    <property type="match status" value="1"/>
</dbReference>
<dbReference type="Pfam" id="PF02894">
    <property type="entry name" value="GFO_IDH_MocA_C"/>
    <property type="match status" value="1"/>
</dbReference>
<dbReference type="InterPro" id="IPR000683">
    <property type="entry name" value="Gfo/Idh/MocA-like_OxRdtase_N"/>
</dbReference>
<evidence type="ECO:0000256" key="2">
    <source>
        <dbReference type="ARBA" id="ARBA00023002"/>
    </source>
</evidence>
<keyword evidence="6" id="KW-1185">Reference proteome</keyword>
<reference evidence="6" key="1">
    <citation type="journal article" date="2019" name="Int. J. Syst. Evol. Microbiol.">
        <title>The Global Catalogue of Microorganisms (GCM) 10K type strain sequencing project: providing services to taxonomists for standard genome sequencing and annotation.</title>
        <authorList>
            <consortium name="The Broad Institute Genomics Platform"/>
            <consortium name="The Broad Institute Genome Sequencing Center for Infectious Disease"/>
            <person name="Wu L."/>
            <person name="Ma J."/>
        </authorList>
    </citation>
    <scope>NUCLEOTIDE SEQUENCE [LARGE SCALE GENOMIC DNA]</scope>
    <source>
        <strain evidence="6">TISTR 1827</strain>
    </source>
</reference>
<evidence type="ECO:0000313" key="6">
    <source>
        <dbReference type="Proteomes" id="UP001597493"/>
    </source>
</evidence>
<organism evidence="5 6">
    <name type="scientific">Paenibacillus thailandensis</name>
    <dbReference type="NCBI Taxonomy" id="393250"/>
    <lineage>
        <taxon>Bacteria</taxon>
        <taxon>Bacillati</taxon>
        <taxon>Bacillota</taxon>
        <taxon>Bacilli</taxon>
        <taxon>Bacillales</taxon>
        <taxon>Paenibacillaceae</taxon>
        <taxon>Paenibacillus</taxon>
    </lineage>
</organism>
<proteinExistence type="inferred from homology"/>
<evidence type="ECO:0000256" key="1">
    <source>
        <dbReference type="ARBA" id="ARBA00010928"/>
    </source>
</evidence>
<comment type="caution">
    <text evidence="5">The sequence shown here is derived from an EMBL/GenBank/DDBJ whole genome shotgun (WGS) entry which is preliminary data.</text>
</comment>
<dbReference type="Gene3D" id="3.40.50.720">
    <property type="entry name" value="NAD(P)-binding Rossmann-like Domain"/>
    <property type="match status" value="1"/>
</dbReference>
<dbReference type="RefSeq" id="WP_379272727.1">
    <property type="nucleotide sequence ID" value="NZ_JBHUGT010000045.1"/>
</dbReference>
<dbReference type="SUPFAM" id="SSF51735">
    <property type="entry name" value="NAD(P)-binding Rossmann-fold domains"/>
    <property type="match status" value="1"/>
</dbReference>
<dbReference type="Pfam" id="PF01408">
    <property type="entry name" value="GFO_IDH_MocA"/>
    <property type="match status" value="1"/>
</dbReference>
<dbReference type="InterPro" id="IPR036291">
    <property type="entry name" value="NAD(P)-bd_dom_sf"/>
</dbReference>
<evidence type="ECO:0000259" key="3">
    <source>
        <dbReference type="Pfam" id="PF01408"/>
    </source>
</evidence>
<dbReference type="SUPFAM" id="SSF55347">
    <property type="entry name" value="Glyceraldehyde-3-phosphate dehydrogenase-like, C-terminal domain"/>
    <property type="match status" value="1"/>
</dbReference>
<name>A0ABW5QWK2_9BACL</name>
<gene>
    <name evidence="5" type="ORF">ACFSW5_11115</name>
</gene>
<evidence type="ECO:0000313" key="5">
    <source>
        <dbReference type="EMBL" id="MFD2660796.1"/>
    </source>
</evidence>
<dbReference type="Gene3D" id="3.30.360.10">
    <property type="entry name" value="Dihydrodipicolinate Reductase, domain 2"/>
    <property type="match status" value="1"/>
</dbReference>
<protein>
    <submittedName>
        <fullName evidence="5">Gfo/Idh/MocA family protein</fullName>
    </submittedName>
</protein>
<sequence>MAIRTGIIGTGFGAQVHGPVLKRHPEYELVAISSIRPGRAQAAAERLGLSQAYQDWRRMIAEARLDLAVIASEPSLHSEMSLACLEAGLHVLCEKPPALNADQASAMHCAARRAGRIAAINFEWRFSPERQAIKRILDAGKLGALYHVDWAEAWPLRPQKRKARSEWETVSGKGGGMLGAVGSHMIDALQYWFGPMKLYHGFTARESIPGPEGADDSFFVHGIWPDGGSFALQFIASSTIRPARLEIHGSGGTLLLHDKQLTFASSGSSGYKAVPVEQPLDARLFAPEIRGYIHAQWSLYGELARAIRGEEAPALPAFEDGVRVQRVMDTINRPWSEAE</sequence>
<accession>A0ABW5QWK2</accession>
<dbReference type="PANTHER" id="PTHR43818:SF11">
    <property type="entry name" value="BCDNA.GH03377"/>
    <property type="match status" value="1"/>
</dbReference>
<feature type="domain" description="Gfo/Idh/MocA-like oxidoreductase N-terminal" evidence="3">
    <location>
        <begin position="3"/>
        <end position="121"/>
    </location>
</feature>
<comment type="similarity">
    <text evidence="1">Belongs to the Gfo/Idh/MocA family.</text>
</comment>
<dbReference type="InterPro" id="IPR050463">
    <property type="entry name" value="Gfo/Idh/MocA_oxidrdct_glycsds"/>
</dbReference>
<keyword evidence="2" id="KW-0560">Oxidoreductase</keyword>
<evidence type="ECO:0000259" key="4">
    <source>
        <dbReference type="Pfam" id="PF02894"/>
    </source>
</evidence>
<dbReference type="Proteomes" id="UP001597493">
    <property type="component" value="Unassembled WGS sequence"/>
</dbReference>
<dbReference type="EMBL" id="JBHUMY010000011">
    <property type="protein sequence ID" value="MFD2660796.1"/>
    <property type="molecule type" value="Genomic_DNA"/>
</dbReference>
<dbReference type="InterPro" id="IPR004104">
    <property type="entry name" value="Gfo/Idh/MocA-like_OxRdtase_C"/>
</dbReference>
<feature type="domain" description="Gfo/Idh/MocA-like oxidoreductase C-terminal" evidence="4">
    <location>
        <begin position="134"/>
        <end position="331"/>
    </location>
</feature>